<accession>A0AA88B8S5</accession>
<comment type="caution">
    <text evidence="1">The sequence shown here is derived from an EMBL/GenBank/DDBJ whole genome shotgun (WGS) entry which is preliminary data.</text>
</comment>
<reference evidence="1" key="2">
    <citation type="submission" date="2022-12" db="EMBL/GenBank/DDBJ databases">
        <authorList>
            <person name="Sun Q."/>
            <person name="Zhou Y."/>
        </authorList>
    </citation>
    <scope>NUCLEOTIDE SEQUENCE</scope>
    <source>
        <strain evidence="1">CGMCC 1.15034</strain>
    </source>
</reference>
<organism evidence="1 2">
    <name type="scientific">Bradyrhizobium guangdongense</name>
    <dbReference type="NCBI Taxonomy" id="1325090"/>
    <lineage>
        <taxon>Bacteria</taxon>
        <taxon>Pseudomonadati</taxon>
        <taxon>Pseudomonadota</taxon>
        <taxon>Alphaproteobacteria</taxon>
        <taxon>Hyphomicrobiales</taxon>
        <taxon>Nitrobacteraceae</taxon>
        <taxon>Bradyrhizobium</taxon>
    </lineage>
</organism>
<name>A0AA88B8S5_9BRAD</name>
<reference evidence="1" key="1">
    <citation type="journal article" date="2014" name="Int. J. Syst. Evol. Microbiol.">
        <title>Complete genome sequence of Corynebacterium casei LMG S-19264T (=DSM 44701T), isolated from a smear-ripened cheese.</title>
        <authorList>
            <consortium name="US DOE Joint Genome Institute (JGI-PGF)"/>
            <person name="Walter F."/>
            <person name="Albersmeier A."/>
            <person name="Kalinowski J."/>
            <person name="Ruckert C."/>
        </authorList>
    </citation>
    <scope>NUCLEOTIDE SEQUENCE</scope>
    <source>
        <strain evidence="1">CGMCC 1.15034</strain>
    </source>
</reference>
<dbReference type="AlphaFoldDB" id="A0AA88B8S5"/>
<proteinExistence type="predicted"/>
<evidence type="ECO:0000313" key="2">
    <source>
        <dbReference type="Proteomes" id="UP000625079"/>
    </source>
</evidence>
<protein>
    <submittedName>
        <fullName evidence="1">Uncharacterized protein</fullName>
    </submittedName>
</protein>
<sequence length="66" mass="7330">MAFGSGTIASFRVLRTGLYEQWTLSSYVGTRFWLSAIWLRLCLAADAGAMPDLDETIRLLFGNDLA</sequence>
<gene>
    <name evidence="1" type="ORF">GCM10010987_36760</name>
</gene>
<evidence type="ECO:0000313" key="1">
    <source>
        <dbReference type="EMBL" id="GGI25911.1"/>
    </source>
</evidence>
<dbReference type="Proteomes" id="UP000625079">
    <property type="component" value="Unassembled WGS sequence"/>
</dbReference>
<dbReference type="EMBL" id="BMHC01000007">
    <property type="protein sequence ID" value="GGI25911.1"/>
    <property type="molecule type" value="Genomic_DNA"/>
</dbReference>